<evidence type="ECO:0000313" key="2">
    <source>
        <dbReference type="EMBL" id="KKM20037.1"/>
    </source>
</evidence>
<dbReference type="AlphaFoldDB" id="A0A0F9HY48"/>
<keyword evidence="1" id="KW-0812">Transmembrane</keyword>
<reference evidence="2" key="1">
    <citation type="journal article" date="2015" name="Nature">
        <title>Complex archaea that bridge the gap between prokaryotes and eukaryotes.</title>
        <authorList>
            <person name="Spang A."/>
            <person name="Saw J.H."/>
            <person name="Jorgensen S.L."/>
            <person name="Zaremba-Niedzwiedzka K."/>
            <person name="Martijn J."/>
            <person name="Lind A.E."/>
            <person name="van Eijk R."/>
            <person name="Schleper C."/>
            <person name="Guy L."/>
            <person name="Ettema T.J."/>
        </authorList>
    </citation>
    <scope>NUCLEOTIDE SEQUENCE</scope>
</reference>
<dbReference type="EMBL" id="LAZR01013854">
    <property type="protein sequence ID" value="KKM20037.1"/>
    <property type="molecule type" value="Genomic_DNA"/>
</dbReference>
<keyword evidence="1" id="KW-1133">Transmembrane helix</keyword>
<proteinExistence type="predicted"/>
<accession>A0A0F9HY48</accession>
<evidence type="ECO:0000256" key="1">
    <source>
        <dbReference type="SAM" id="Phobius"/>
    </source>
</evidence>
<organism evidence="2">
    <name type="scientific">marine sediment metagenome</name>
    <dbReference type="NCBI Taxonomy" id="412755"/>
    <lineage>
        <taxon>unclassified sequences</taxon>
        <taxon>metagenomes</taxon>
        <taxon>ecological metagenomes</taxon>
    </lineage>
</organism>
<name>A0A0F9HY48_9ZZZZ</name>
<gene>
    <name evidence="2" type="ORF">LCGC14_1649640</name>
</gene>
<feature type="transmembrane region" description="Helical" evidence="1">
    <location>
        <begin position="30"/>
        <end position="54"/>
    </location>
</feature>
<comment type="caution">
    <text evidence="2">The sequence shown here is derived from an EMBL/GenBank/DDBJ whole genome shotgun (WGS) entry which is preliminary data.</text>
</comment>
<keyword evidence="1" id="KW-0472">Membrane</keyword>
<sequence>MKLLTSVFLIVTSGDLLYLYYTGAWYDVWWIEMIEVVFLYGFIALGLVSIWRWIK</sequence>
<protein>
    <submittedName>
        <fullName evidence="2">Uncharacterized protein</fullName>
    </submittedName>
</protein>